<accession>A0A034WMI8</accession>
<dbReference type="AlphaFoldDB" id="A0A034WMI8"/>
<name>A0A034WMI8_BACDO</name>
<proteinExistence type="predicted"/>
<evidence type="ECO:0000313" key="1">
    <source>
        <dbReference type="EMBL" id="JAC55385.1"/>
    </source>
</evidence>
<organism evidence="1">
    <name type="scientific">Bactrocera dorsalis</name>
    <name type="common">Oriental fruit fly</name>
    <name type="synonym">Dacus dorsalis</name>
    <dbReference type="NCBI Taxonomy" id="27457"/>
    <lineage>
        <taxon>Eukaryota</taxon>
        <taxon>Metazoa</taxon>
        <taxon>Ecdysozoa</taxon>
        <taxon>Arthropoda</taxon>
        <taxon>Hexapoda</taxon>
        <taxon>Insecta</taxon>
        <taxon>Pterygota</taxon>
        <taxon>Neoptera</taxon>
        <taxon>Endopterygota</taxon>
        <taxon>Diptera</taxon>
        <taxon>Brachycera</taxon>
        <taxon>Muscomorpha</taxon>
        <taxon>Tephritoidea</taxon>
        <taxon>Tephritidae</taxon>
        <taxon>Bactrocera</taxon>
        <taxon>Bactrocera</taxon>
    </lineage>
</organism>
<protein>
    <submittedName>
        <fullName evidence="1">Uncharacterized protein</fullName>
    </submittedName>
</protein>
<sequence>MGKVFNDQIIKILCAKNFNKVQNEVGEPNLKEQCSCVRRGESYVVFLDRDHRKQLQQQMGGKDFKLAATEQSLCTLGPTPASMNMNAAANGGDENWLKRTLSLKRATSAGSNIGSLKTQICESISALLPKRVVDMLTPRMRSNENERITPSVFGPFLDEPVCGFIDRFFYCICMMFGMEMEAQEPCVDVLT</sequence>
<reference evidence="1" key="1">
    <citation type="journal article" date="2014" name="BMC Genomics">
        <title>Characterizing the developmental transcriptome of the oriental fruit fly, Bactrocera dorsalis (Diptera: Tephritidae) through comparative genomic analysis with Drosophila melanogaster utilizing modENCODE datasets.</title>
        <authorList>
            <person name="Geib S.M."/>
            <person name="Calla B."/>
            <person name="Hall B."/>
            <person name="Hou S."/>
            <person name="Manoukis N.C."/>
        </authorList>
    </citation>
    <scope>NUCLEOTIDE SEQUENCE</scope>
    <source>
        <strain evidence="1">Punador</strain>
    </source>
</reference>
<dbReference type="EMBL" id="GAKP01003567">
    <property type="protein sequence ID" value="JAC55385.1"/>
    <property type="molecule type" value="Transcribed_RNA"/>
</dbReference>